<dbReference type="GO" id="GO:0006688">
    <property type="term" value="P:glycosphingolipid biosynthetic process"/>
    <property type="evidence" value="ECO:0007669"/>
    <property type="project" value="TreeGrafter"/>
</dbReference>
<reference evidence="15" key="1">
    <citation type="submission" date="2022-11" db="UniProtKB">
        <authorList>
            <consortium name="WormBaseParasite"/>
        </authorList>
    </citation>
    <scope>IDENTIFICATION</scope>
</reference>
<keyword evidence="10" id="KW-0325">Glycoprotein</keyword>
<evidence type="ECO:0000313" key="14">
    <source>
        <dbReference type="Proteomes" id="UP000887566"/>
    </source>
</evidence>
<dbReference type="InterPro" id="IPR027791">
    <property type="entry name" value="Galactosyl_T_C"/>
</dbReference>
<evidence type="ECO:0000256" key="2">
    <source>
        <dbReference type="ARBA" id="ARBA00004922"/>
    </source>
</evidence>
<dbReference type="GO" id="GO:0005975">
    <property type="term" value="P:carbohydrate metabolic process"/>
    <property type="evidence" value="ECO:0007669"/>
    <property type="project" value="InterPro"/>
</dbReference>
<protein>
    <submittedName>
        <fullName evidence="15">Beta-1,4-galactosyltransferase 3</fullName>
    </submittedName>
</protein>
<feature type="domain" description="Galactosyltransferase C-terminal" evidence="12">
    <location>
        <begin position="45"/>
        <end position="121"/>
    </location>
</feature>
<dbReference type="PANTHER" id="PTHR19300:SF46">
    <property type="entry name" value="BETA-1,4-N-ACETYLGALACTOSAMINYLTRANSFERASE"/>
    <property type="match status" value="1"/>
</dbReference>
<dbReference type="Gene3D" id="3.90.550.10">
    <property type="entry name" value="Spore Coat Polysaccharide Biosynthesis Protein SpsA, Chain A"/>
    <property type="match status" value="1"/>
</dbReference>
<evidence type="ECO:0000259" key="12">
    <source>
        <dbReference type="Pfam" id="PF02709"/>
    </source>
</evidence>
<dbReference type="Proteomes" id="UP000887566">
    <property type="component" value="Unplaced"/>
</dbReference>
<keyword evidence="8" id="KW-1133">Transmembrane helix</keyword>
<keyword evidence="7" id="KW-0735">Signal-anchor</keyword>
<evidence type="ECO:0000256" key="3">
    <source>
        <dbReference type="ARBA" id="ARBA00005735"/>
    </source>
</evidence>
<evidence type="ECO:0000256" key="8">
    <source>
        <dbReference type="ARBA" id="ARBA00022989"/>
    </source>
</evidence>
<evidence type="ECO:0000256" key="11">
    <source>
        <dbReference type="SAM" id="MobiDB-lite"/>
    </source>
</evidence>
<dbReference type="GO" id="GO:0005794">
    <property type="term" value="C:Golgi apparatus"/>
    <property type="evidence" value="ECO:0007669"/>
    <property type="project" value="TreeGrafter"/>
</dbReference>
<keyword evidence="6" id="KW-0812">Transmembrane</keyword>
<dbReference type="GO" id="GO:0033842">
    <property type="term" value="F:N-acetyl-beta-glucosaminyl-derivative 4-beta-N-acetylgalactosaminyltransferase activity"/>
    <property type="evidence" value="ECO:0007669"/>
    <property type="project" value="TreeGrafter"/>
</dbReference>
<keyword evidence="14" id="KW-1185">Reference proteome</keyword>
<dbReference type="GO" id="GO:0008378">
    <property type="term" value="F:galactosyltransferase activity"/>
    <property type="evidence" value="ECO:0007669"/>
    <property type="project" value="TreeGrafter"/>
</dbReference>
<evidence type="ECO:0000256" key="4">
    <source>
        <dbReference type="ARBA" id="ARBA00022676"/>
    </source>
</evidence>
<dbReference type="PRINTS" id="PR02050">
    <property type="entry name" value="B14GALTRFASE"/>
</dbReference>
<dbReference type="InterPro" id="IPR003859">
    <property type="entry name" value="Galactosyl_T"/>
</dbReference>
<dbReference type="Pfam" id="PF02709">
    <property type="entry name" value="Glyco_transf_7C"/>
    <property type="match status" value="1"/>
</dbReference>
<name>A0A914X1T8_9BILA</name>
<dbReference type="PANTHER" id="PTHR19300">
    <property type="entry name" value="BETA-1,4-GALACTOSYLTRANSFERASE"/>
    <property type="match status" value="1"/>
</dbReference>
<dbReference type="SUPFAM" id="SSF53448">
    <property type="entry name" value="Nucleotide-diphospho-sugar transferases"/>
    <property type="match status" value="1"/>
</dbReference>
<comment type="subcellular location">
    <subcellularLocation>
        <location evidence="1">Membrane</location>
        <topology evidence="1">Single-pass type II membrane protein</topology>
    </subcellularLocation>
</comment>
<evidence type="ECO:0000256" key="7">
    <source>
        <dbReference type="ARBA" id="ARBA00022968"/>
    </source>
</evidence>
<keyword evidence="9" id="KW-0472">Membrane</keyword>
<comment type="pathway">
    <text evidence="2">Protein modification; protein glycosylation.</text>
</comment>
<dbReference type="InterPro" id="IPR027995">
    <property type="entry name" value="Galactosyl_T_N"/>
</dbReference>
<proteinExistence type="inferred from homology"/>
<organism evidence="14 15">
    <name type="scientific">Plectus sambesii</name>
    <dbReference type="NCBI Taxonomy" id="2011161"/>
    <lineage>
        <taxon>Eukaryota</taxon>
        <taxon>Metazoa</taxon>
        <taxon>Ecdysozoa</taxon>
        <taxon>Nematoda</taxon>
        <taxon>Chromadorea</taxon>
        <taxon>Plectida</taxon>
        <taxon>Plectina</taxon>
        <taxon>Plectoidea</taxon>
        <taxon>Plectidae</taxon>
        <taxon>Plectus</taxon>
    </lineage>
</organism>
<feature type="region of interest" description="Disordered" evidence="11">
    <location>
        <begin position="201"/>
        <end position="226"/>
    </location>
</feature>
<evidence type="ECO:0000256" key="10">
    <source>
        <dbReference type="ARBA" id="ARBA00023180"/>
    </source>
</evidence>
<sequence length="226" mass="25707">MFIEVVIGVRPDARRCGSVDCVVFHDVDLVPIDDRNLYNCPENPRHLAAWVDTLGFQLLYDHMFGGVTAIKMEQFMKVNGYSNSYWGWGGEDDDLGKRIISKGYSIERPDSVQGAMTMIRHVQREATQPKLVLSLVSNATLRMAKDGLSNPETWRVLQIQILPLYHYLLVNVGKPPVEWFRSTNKTLQNKDGDVYDYSGDEGAISSPPMDTKKTTTSKFENYDYMD</sequence>
<dbReference type="InterPro" id="IPR029044">
    <property type="entry name" value="Nucleotide-diphossugar_trans"/>
</dbReference>
<evidence type="ECO:0000256" key="6">
    <source>
        <dbReference type="ARBA" id="ARBA00022692"/>
    </source>
</evidence>
<dbReference type="Pfam" id="PF13733">
    <property type="entry name" value="Glyco_transf_7N"/>
    <property type="match status" value="1"/>
</dbReference>
<dbReference type="WBParaSite" id="PSAMB.scaffold62size89333.g1307.t1">
    <property type="protein sequence ID" value="PSAMB.scaffold62size89333.g1307.t1"/>
    <property type="gene ID" value="PSAMB.scaffold62size89333.g1307"/>
</dbReference>
<evidence type="ECO:0000259" key="13">
    <source>
        <dbReference type="Pfam" id="PF13733"/>
    </source>
</evidence>
<dbReference type="GO" id="GO:0016020">
    <property type="term" value="C:membrane"/>
    <property type="evidence" value="ECO:0007669"/>
    <property type="project" value="UniProtKB-SubCell"/>
</dbReference>
<evidence type="ECO:0000313" key="15">
    <source>
        <dbReference type="WBParaSite" id="PSAMB.scaffold62size89333.g1307.t1"/>
    </source>
</evidence>
<keyword evidence="4" id="KW-0328">Glycosyltransferase</keyword>
<evidence type="ECO:0000256" key="1">
    <source>
        <dbReference type="ARBA" id="ARBA00004606"/>
    </source>
</evidence>
<feature type="domain" description="Galactosyltransferase N-terminal" evidence="13">
    <location>
        <begin position="17"/>
        <end position="41"/>
    </location>
</feature>
<accession>A0A914X1T8</accession>
<comment type="similarity">
    <text evidence="3">Belongs to the glycosyltransferase 7 family.</text>
</comment>
<keyword evidence="5" id="KW-0808">Transferase</keyword>
<evidence type="ECO:0000256" key="9">
    <source>
        <dbReference type="ARBA" id="ARBA00023136"/>
    </source>
</evidence>
<dbReference type="AlphaFoldDB" id="A0A914X1T8"/>
<evidence type="ECO:0000256" key="5">
    <source>
        <dbReference type="ARBA" id="ARBA00022679"/>
    </source>
</evidence>